<dbReference type="Proteomes" id="UP000002892">
    <property type="component" value="Chromosome"/>
</dbReference>
<dbReference type="OrthoDB" id="306726at2"/>
<name>I4D454_DESAJ</name>
<dbReference type="AlphaFoldDB" id="I4D454"/>
<reference evidence="1 2" key="1">
    <citation type="journal article" date="2012" name="J. Bacteriol.">
        <title>Complete genome sequences of Desulfosporosinus orientis DSM765T, Desulfosporosinus youngiae DSM17734T, Desulfosporosinus meridiei DSM13257T, and Desulfosporosinus acidiphilus DSM22704T.</title>
        <authorList>
            <person name="Pester M."/>
            <person name="Brambilla E."/>
            <person name="Alazard D."/>
            <person name="Rattei T."/>
            <person name="Weinmaier T."/>
            <person name="Han J."/>
            <person name="Lucas S."/>
            <person name="Lapidus A."/>
            <person name="Cheng J.F."/>
            <person name="Goodwin L."/>
            <person name="Pitluck S."/>
            <person name="Peters L."/>
            <person name="Ovchinnikova G."/>
            <person name="Teshima H."/>
            <person name="Detter J.C."/>
            <person name="Han C.S."/>
            <person name="Tapia R."/>
            <person name="Land M.L."/>
            <person name="Hauser L."/>
            <person name="Kyrpides N.C."/>
            <person name="Ivanova N.N."/>
            <person name="Pagani I."/>
            <person name="Huntmann M."/>
            <person name="Wei C.L."/>
            <person name="Davenport K.W."/>
            <person name="Daligault H."/>
            <person name="Chain P.S."/>
            <person name="Chen A."/>
            <person name="Mavromatis K."/>
            <person name="Markowitz V."/>
            <person name="Szeto E."/>
            <person name="Mikhailova N."/>
            <person name="Pati A."/>
            <person name="Wagner M."/>
            <person name="Woyke T."/>
            <person name="Ollivier B."/>
            <person name="Klenk H.P."/>
            <person name="Spring S."/>
            <person name="Loy A."/>
        </authorList>
    </citation>
    <scope>NUCLEOTIDE SEQUENCE [LARGE SCALE GENOMIC DNA]</scope>
    <source>
        <strain evidence="2">DSM 22704 / JCM 16185 / SJ4</strain>
    </source>
</reference>
<organism evidence="1 2">
    <name type="scientific">Desulfosporosinus acidiphilus (strain DSM 22704 / JCM 16185 / SJ4)</name>
    <dbReference type="NCBI Taxonomy" id="646529"/>
    <lineage>
        <taxon>Bacteria</taxon>
        <taxon>Bacillati</taxon>
        <taxon>Bacillota</taxon>
        <taxon>Clostridia</taxon>
        <taxon>Eubacteriales</taxon>
        <taxon>Desulfitobacteriaceae</taxon>
        <taxon>Desulfosporosinus</taxon>
    </lineage>
</organism>
<dbReference type="eggNOG" id="COG4812">
    <property type="taxonomic scope" value="Bacteria"/>
</dbReference>
<evidence type="ECO:0000313" key="1">
    <source>
        <dbReference type="EMBL" id="AFM40578.1"/>
    </source>
</evidence>
<dbReference type="STRING" id="646529.Desaci_1574"/>
<proteinExistence type="predicted"/>
<protein>
    <recommendedName>
        <fullName evidence="3">Ethanolamine utilization cobalamin adenosyltransferase</fullName>
    </recommendedName>
</protein>
<dbReference type="RefSeq" id="WP_014826585.1">
    <property type="nucleotide sequence ID" value="NC_018068.1"/>
</dbReference>
<dbReference type="EMBL" id="CP003639">
    <property type="protein sequence ID" value="AFM40578.1"/>
    <property type="molecule type" value="Genomic_DNA"/>
</dbReference>
<gene>
    <name evidence="1" type="ordered locus">Desaci_1574</name>
</gene>
<dbReference type="KEGG" id="dai:Desaci_1574"/>
<accession>I4D454</accession>
<sequence>MKFITEMELRERYKAEPFTTYFLEHQIKITPGARQFLVDRGVKLVQAQGRDDGGAKKSGNENSLQVRQSWLVQRLQGKMECLKALLLMVGSDLLKDSDAERAEEVLDLARYFQSLITAEREGTVPDDIKFWGWAEEEIKTCADNLGKFFEINDFHARLENGKTMTALNYIHASLCEMEPAILKVYWVEELGACSRQDLIDKVHLINNILCIMMWKCLGGQK</sequence>
<evidence type="ECO:0008006" key="3">
    <source>
        <dbReference type="Google" id="ProtNLM"/>
    </source>
</evidence>
<dbReference type="HOGENOM" id="CLU_1303137_0_0_9"/>
<keyword evidence="2" id="KW-1185">Reference proteome</keyword>
<evidence type="ECO:0000313" key="2">
    <source>
        <dbReference type="Proteomes" id="UP000002892"/>
    </source>
</evidence>